<dbReference type="GO" id="GO:0005737">
    <property type="term" value="C:cytoplasm"/>
    <property type="evidence" value="ECO:0007669"/>
    <property type="project" value="TreeGrafter"/>
</dbReference>
<evidence type="ECO:0000313" key="3">
    <source>
        <dbReference type="EMBL" id="REG10836.1"/>
    </source>
</evidence>
<dbReference type="OrthoDB" id="9779344at2"/>
<dbReference type="PROSITE" id="PS51411">
    <property type="entry name" value="PSP1_C"/>
    <property type="match status" value="1"/>
</dbReference>
<dbReference type="Pfam" id="PF04468">
    <property type="entry name" value="PSP1"/>
    <property type="match status" value="1"/>
</dbReference>
<accession>A0A347ZTF7</accession>
<dbReference type="RefSeq" id="WP_116223991.1">
    <property type="nucleotide sequence ID" value="NZ_AP018437.1"/>
</dbReference>
<dbReference type="EMBL" id="QUMS01000001">
    <property type="protein sequence ID" value="REG10836.1"/>
    <property type="molecule type" value="Genomic_DNA"/>
</dbReference>
<dbReference type="AlphaFoldDB" id="A0A347ZTF7"/>
<feature type="compositionally biased region" description="Basic and acidic residues" evidence="1">
    <location>
        <begin position="276"/>
        <end position="291"/>
    </location>
</feature>
<reference evidence="3 4" key="1">
    <citation type="submission" date="2018-08" db="EMBL/GenBank/DDBJ databases">
        <title>Genomic Encyclopedia of Type Strains, Phase IV (KMG-IV): sequencing the most valuable type-strain genomes for metagenomic binning, comparative biology and taxonomic classification.</title>
        <authorList>
            <person name="Goeker M."/>
        </authorList>
    </citation>
    <scope>NUCLEOTIDE SEQUENCE [LARGE SCALE GENOMIC DNA]</scope>
    <source>
        <strain evidence="3 4">DSM 23923</strain>
    </source>
</reference>
<organism evidence="3 4">
    <name type="scientific">Pelolinea submarina</name>
    <dbReference type="NCBI Taxonomy" id="913107"/>
    <lineage>
        <taxon>Bacteria</taxon>
        <taxon>Bacillati</taxon>
        <taxon>Chloroflexota</taxon>
        <taxon>Anaerolineae</taxon>
        <taxon>Anaerolineales</taxon>
        <taxon>Anaerolineaceae</taxon>
        <taxon>Pelolinea</taxon>
    </lineage>
</organism>
<dbReference type="PANTHER" id="PTHR43830">
    <property type="entry name" value="PROTEIN PSP1"/>
    <property type="match status" value="1"/>
</dbReference>
<gene>
    <name evidence="3" type="ORF">DFR64_0703</name>
</gene>
<sequence>MSENTENGLPVIVGIRFSKIGKNYYFDATQIGDLKIGDHLVVETSRGWQLGELTEIVSDPEVRKNASYKSVDRIATPVDLLKHEELNKKAEEALAECQNLVRDMKLPDVKIITAEFSFDETILSFLFTCESEDVPSLNQVKKSIGKKFSVGRIDFHKIGPRDVAKFYGGMGACGFPTRCCTKFLDRFDSISIRMAKTQGISLTPSDITGMCDRLRCCLAYEHCQYEEALKSMPKRNKLVMTPNGQGKIKDIAPLRECVYVQLAEIGIKEFHISDISDVKPMREETKPDKPAEGNGSERPPRRNRNRPNRKKQ</sequence>
<evidence type="ECO:0000256" key="1">
    <source>
        <dbReference type="SAM" id="MobiDB-lite"/>
    </source>
</evidence>
<comment type="caution">
    <text evidence="3">The sequence shown here is derived from an EMBL/GenBank/DDBJ whole genome shotgun (WGS) entry which is preliminary data.</text>
</comment>
<dbReference type="NCBIfam" id="NF041131">
    <property type="entry name" value="RicT_YaaT_fam"/>
    <property type="match status" value="1"/>
</dbReference>
<protein>
    <submittedName>
        <fullName evidence="3">Cell fate regulator YaaT (PSP1 superfamily)</fullName>
    </submittedName>
</protein>
<proteinExistence type="predicted"/>
<keyword evidence="4" id="KW-1185">Reference proteome</keyword>
<feature type="domain" description="PSP1 C-terminal" evidence="2">
    <location>
        <begin position="69"/>
        <end position="158"/>
    </location>
</feature>
<evidence type="ECO:0000259" key="2">
    <source>
        <dbReference type="PROSITE" id="PS51411"/>
    </source>
</evidence>
<dbReference type="InterPro" id="IPR047767">
    <property type="entry name" value="PSP1-like"/>
</dbReference>
<evidence type="ECO:0000313" key="4">
    <source>
        <dbReference type="Proteomes" id="UP000256388"/>
    </source>
</evidence>
<name>A0A347ZTF7_9CHLR</name>
<dbReference type="Proteomes" id="UP000256388">
    <property type="component" value="Unassembled WGS sequence"/>
</dbReference>
<feature type="region of interest" description="Disordered" evidence="1">
    <location>
        <begin position="276"/>
        <end position="312"/>
    </location>
</feature>
<dbReference type="InterPro" id="IPR007557">
    <property type="entry name" value="PSP1_C"/>
</dbReference>
<feature type="compositionally biased region" description="Basic residues" evidence="1">
    <location>
        <begin position="301"/>
        <end position="312"/>
    </location>
</feature>
<dbReference type="PANTHER" id="PTHR43830:SF3">
    <property type="entry name" value="PROTEIN PSP1"/>
    <property type="match status" value="1"/>
</dbReference>